<dbReference type="VEuPathDB" id="HostDB:LOC118663606"/>
<dbReference type="CDD" id="cd17156">
    <property type="entry name" value="DCX1_DCDC5"/>
    <property type="match status" value="1"/>
</dbReference>
<proteinExistence type="predicted"/>
<keyword evidence="5" id="KW-1185">Reference proteome</keyword>
<evidence type="ECO:0000256" key="2">
    <source>
        <dbReference type="SAM" id="MobiDB-lite"/>
    </source>
</evidence>
<feature type="region of interest" description="Disordered" evidence="2">
    <location>
        <begin position="29"/>
        <end position="60"/>
    </location>
</feature>
<gene>
    <name evidence="4" type="ORF">mMyoMyo1_003678</name>
</gene>
<dbReference type="Gene3D" id="3.10.20.230">
    <property type="entry name" value="Doublecortin domain"/>
    <property type="match status" value="2"/>
</dbReference>
<feature type="compositionally biased region" description="Polar residues" evidence="2">
    <location>
        <begin position="34"/>
        <end position="60"/>
    </location>
</feature>
<evidence type="ECO:0000313" key="4">
    <source>
        <dbReference type="EMBL" id="KAF6324356.1"/>
    </source>
</evidence>
<dbReference type="InterPro" id="IPR043188">
    <property type="entry name" value="DCDC1"/>
</dbReference>
<dbReference type="VEuPathDB" id="HostDB:LOC118663601"/>
<dbReference type="PANTHER" id="PTHR46302:SF3">
    <property type="entry name" value="DOUBLECORTIN DOMAIN-CONTAINING PROTEIN 1"/>
    <property type="match status" value="1"/>
</dbReference>
<dbReference type="InterPro" id="IPR056415">
    <property type="entry name" value="DCX2_DCDC1"/>
</dbReference>
<name>A0A7J7VHB8_MYOMY</name>
<evidence type="ECO:0000256" key="1">
    <source>
        <dbReference type="SAM" id="Coils"/>
    </source>
</evidence>
<dbReference type="GO" id="GO:0035556">
    <property type="term" value="P:intracellular signal transduction"/>
    <property type="evidence" value="ECO:0007669"/>
    <property type="project" value="InterPro"/>
</dbReference>
<evidence type="ECO:0000259" key="3">
    <source>
        <dbReference type="PROSITE" id="PS50309"/>
    </source>
</evidence>
<dbReference type="PROSITE" id="PS50309">
    <property type="entry name" value="DC"/>
    <property type="match status" value="2"/>
</dbReference>
<comment type="caution">
    <text evidence="4">The sequence shown here is derived from an EMBL/GenBank/DDBJ whole genome shotgun (WGS) entry which is preliminary data.</text>
</comment>
<feature type="coiled-coil region" evidence="1">
    <location>
        <begin position="330"/>
        <end position="384"/>
    </location>
</feature>
<dbReference type="PANTHER" id="PTHR46302">
    <property type="entry name" value="DOUBLECORTIN DOMAIN-CONTAINING PROTEIN 1"/>
    <property type="match status" value="1"/>
</dbReference>
<dbReference type="Pfam" id="PF24478">
    <property type="entry name" value="DCX2_DCDC1"/>
    <property type="match status" value="2"/>
</dbReference>
<dbReference type="AlphaFoldDB" id="A0A7J7VHB8"/>
<dbReference type="Pfam" id="PF25510">
    <property type="entry name" value="Ubiquitin_DCDC1"/>
    <property type="match status" value="2"/>
</dbReference>
<feature type="domain" description="Doublecortin" evidence="3">
    <location>
        <begin position="823"/>
        <end position="931"/>
    </location>
</feature>
<organism evidence="4 5">
    <name type="scientific">Myotis myotis</name>
    <name type="common">Greater mouse-eared bat</name>
    <name type="synonym">Vespertilio myotis</name>
    <dbReference type="NCBI Taxonomy" id="51298"/>
    <lineage>
        <taxon>Eukaryota</taxon>
        <taxon>Metazoa</taxon>
        <taxon>Chordata</taxon>
        <taxon>Craniata</taxon>
        <taxon>Vertebrata</taxon>
        <taxon>Euteleostomi</taxon>
        <taxon>Mammalia</taxon>
        <taxon>Eutheria</taxon>
        <taxon>Laurasiatheria</taxon>
        <taxon>Chiroptera</taxon>
        <taxon>Yangochiroptera</taxon>
        <taxon>Vespertilionidae</taxon>
        <taxon>Myotis</taxon>
    </lineage>
</organism>
<dbReference type="SUPFAM" id="SSF89837">
    <property type="entry name" value="Doublecortin (DC)"/>
    <property type="match status" value="3"/>
</dbReference>
<dbReference type="CDD" id="cd17155">
    <property type="entry name" value="DCX_DCDC1"/>
    <property type="match status" value="1"/>
</dbReference>
<protein>
    <submittedName>
        <fullName evidence="4">Doublecortin domain containing 1</fullName>
    </submittedName>
</protein>
<keyword evidence="1" id="KW-0175">Coiled coil</keyword>
<dbReference type="InterPro" id="IPR035992">
    <property type="entry name" value="Ricin_B-like_lectins"/>
</dbReference>
<accession>A0A7J7VHB8</accession>
<sequence>MVTSHCYGTQSTLLRSLLAALKMAKIETEDHRTALSQPSSSSLTKAMKESQQSNSEGTFNGDSFHSIDKYSSNYLPRVAEFSSLKFQSAQNWQRISQRHKLQTRVIRVTAYKNGSRTVFAKVAVPTISLLLEECTEKLRLNMAARRVFLADGSEALEPEDIPHEADVYVSMGEPFLDPFKKIKDHLLLMKKVTWTMNGLMLPTKVKRRKTKPVLSTRMKKLTGKTSVRILFFKNGMGQDGHEIIVGKETMKKVLDTCTMRMNLNSPARHLFDLYGRKIKDISKVPLLEKCLQNSITPLRGPVWVSKGEGFSPSGAKIYIQGVLLALYQRLKSAKKYYKQLNLAVDEQKDKITEKIVLSMTAKELHKAQEEVSRLIDELQTAIKSNRDHLSKLGPLLQAEQEQFSSYVYQHIKSLPAKTLIPRGLQLKILENGKDTGEISICISQKDLVSNSPNQTGDMMEKLLLRIHQRLQGSSINPPGLNFSSTRLFDEHGQEIKNPLLLKNEQKIWVSYGKAYRSPWNPVLSLTFDQVTAFARGGITIAYKTFLDPKAVLLPGCDNWEVCEGFPVNFNANSQQIPDQFEKVDLEDHFLQNKTGMILNRAITQSCLAIGHPIRVKATEGTSLEGYKLILQKRHKENDSQKWVFGADGCIYSQAYPQFVLTYLEELKAQMDVTQTEYHIHHGTWTTAHQEHGSSLAGEVLQESASIPGLEQLSEPSDTHLMPEGSLGETGQLTVALVKRLEEKHPKASAQRWAIKHAGTSKPGQWKHSRVENPLWNKLTYMWPVLPSGQLNEEFDWPIEGLLIPNSPSMKKPICKSPEQDVPVRLRVLRNGDKNKNRALVIMSPDISPGRKMQNVDTEMKKNVKKYVTKYSKTKTKQTEYHQLLERCTEVLHLPSAARRLFNEKGKEIFSVKDLQRDELVYVSCGEHWISPDLSIAHQKKQLFLRNLASDISKIQAFCHTRKTEALVLEVQGDIVSGAKLAVCKPVATSGEEKQIIEPEEEHMQKNALTTESALSKTL</sequence>
<dbReference type="InterPro" id="IPR057424">
    <property type="entry name" value="Ubiquitin_DCDC1"/>
</dbReference>
<dbReference type="SUPFAM" id="SSF50370">
    <property type="entry name" value="Ricin B-like lectins"/>
    <property type="match status" value="1"/>
</dbReference>
<dbReference type="InterPro" id="IPR003533">
    <property type="entry name" value="Doublecortin_dom"/>
</dbReference>
<dbReference type="Proteomes" id="UP000527355">
    <property type="component" value="Unassembled WGS sequence"/>
</dbReference>
<reference evidence="4 5" key="1">
    <citation type="journal article" date="2020" name="Nature">
        <title>Six reference-quality genomes reveal evolution of bat adaptations.</title>
        <authorList>
            <person name="Jebb D."/>
            <person name="Huang Z."/>
            <person name="Pippel M."/>
            <person name="Hughes G.M."/>
            <person name="Lavrichenko K."/>
            <person name="Devanna P."/>
            <person name="Winkler S."/>
            <person name="Jermiin L.S."/>
            <person name="Skirmuntt E.C."/>
            <person name="Katzourakis A."/>
            <person name="Burkitt-Gray L."/>
            <person name="Ray D.A."/>
            <person name="Sullivan K.A.M."/>
            <person name="Roscito J.G."/>
            <person name="Kirilenko B.M."/>
            <person name="Davalos L.M."/>
            <person name="Corthals A.P."/>
            <person name="Power M.L."/>
            <person name="Jones G."/>
            <person name="Ransome R.D."/>
            <person name="Dechmann D.K.N."/>
            <person name="Locatelli A.G."/>
            <person name="Puechmaille S.J."/>
            <person name="Fedrigo O."/>
            <person name="Jarvis E.D."/>
            <person name="Hiller M."/>
            <person name="Vernes S.C."/>
            <person name="Myers E.W."/>
            <person name="Teeling E.C."/>
        </authorList>
    </citation>
    <scope>NUCLEOTIDE SEQUENCE [LARGE SCALE GENOMIC DNA]</scope>
    <source>
        <strain evidence="4">MMyoMyo1</strain>
        <tissue evidence="4">Flight muscle</tissue>
    </source>
</reference>
<dbReference type="GO" id="GO:0008017">
    <property type="term" value="F:microtubule binding"/>
    <property type="evidence" value="ECO:0007669"/>
    <property type="project" value="InterPro"/>
</dbReference>
<dbReference type="GO" id="GO:0030496">
    <property type="term" value="C:midbody"/>
    <property type="evidence" value="ECO:0007669"/>
    <property type="project" value="TreeGrafter"/>
</dbReference>
<dbReference type="CDD" id="cd17157">
    <property type="entry name" value="DCX2_DCDC5"/>
    <property type="match status" value="1"/>
</dbReference>
<dbReference type="GO" id="GO:1902412">
    <property type="term" value="P:regulation of mitotic cytokinesis"/>
    <property type="evidence" value="ECO:0007669"/>
    <property type="project" value="InterPro"/>
</dbReference>
<evidence type="ECO:0000313" key="5">
    <source>
        <dbReference type="Proteomes" id="UP000527355"/>
    </source>
</evidence>
<dbReference type="InterPro" id="IPR036572">
    <property type="entry name" value="Doublecortin_dom_sf"/>
</dbReference>
<dbReference type="EMBL" id="JABWUV010000010">
    <property type="protein sequence ID" value="KAF6324356.1"/>
    <property type="molecule type" value="Genomic_DNA"/>
</dbReference>
<feature type="domain" description="Doublecortin" evidence="3">
    <location>
        <begin position="111"/>
        <end position="178"/>
    </location>
</feature>